<keyword evidence="1" id="KW-0472">Membrane</keyword>
<evidence type="ECO:0000313" key="3">
    <source>
        <dbReference type="Proteomes" id="UP000028547"/>
    </source>
</evidence>
<feature type="transmembrane region" description="Helical" evidence="1">
    <location>
        <begin position="95"/>
        <end position="120"/>
    </location>
</feature>
<protein>
    <recommendedName>
        <fullName evidence="4">Iron ABC transporter</fullName>
    </recommendedName>
</protein>
<sequence>MRYWVVGEFGSGEEVKAALRRLGELGYAKDTLDAFSPYPVEGLEEVLALKPSPLRGWAFVAGLTGAAGAYALQWWTNAVDYPLNVGNRPPHAGPAFVPITFETLVLFAALTLFFGLMWLLRFPRPHHPLFELESFRTASTGGFWVSVTTKRREEAEPVLAHLRGLAARNTAVVEEKE</sequence>
<evidence type="ECO:0008006" key="4">
    <source>
        <dbReference type="Google" id="ProtNLM"/>
    </source>
</evidence>
<dbReference type="EMBL" id="JPMI01000175">
    <property type="protein sequence ID" value="KFA90831.1"/>
    <property type="molecule type" value="Genomic_DNA"/>
</dbReference>
<feature type="transmembrane region" description="Helical" evidence="1">
    <location>
        <begin position="57"/>
        <end position="75"/>
    </location>
</feature>
<accession>A0A084SQU6</accession>
<keyword evidence="1" id="KW-1133">Transmembrane helix</keyword>
<comment type="caution">
    <text evidence="2">The sequence shown here is derived from an EMBL/GenBank/DDBJ whole genome shotgun (WGS) entry which is preliminary data.</text>
</comment>
<dbReference type="PANTHER" id="PTHR40394:SF2">
    <property type="entry name" value="QUINOL:CYTOCHROME C OXIDOREDUCTASE MEMBRANE PROTEIN"/>
    <property type="match status" value="1"/>
</dbReference>
<keyword evidence="1" id="KW-0812">Transmembrane</keyword>
<gene>
    <name evidence="2" type="ORF">Q664_25945</name>
</gene>
<evidence type="ECO:0000256" key="1">
    <source>
        <dbReference type="SAM" id="Phobius"/>
    </source>
</evidence>
<reference evidence="2 3" key="1">
    <citation type="submission" date="2014-07" db="EMBL/GenBank/DDBJ databases">
        <title>Draft Genome Sequence of Gephyronic Acid Producer, Cystobacter violaceus Strain Cb vi76.</title>
        <authorList>
            <person name="Stevens D.C."/>
            <person name="Young J."/>
            <person name="Carmichael R."/>
            <person name="Tan J."/>
            <person name="Taylor R.E."/>
        </authorList>
    </citation>
    <scope>NUCLEOTIDE SEQUENCE [LARGE SCALE GENOMIC DNA]</scope>
    <source>
        <strain evidence="2 3">Cb vi76</strain>
    </source>
</reference>
<dbReference type="AlphaFoldDB" id="A0A084SQU6"/>
<dbReference type="RefSeq" id="WP_043400895.1">
    <property type="nucleotide sequence ID" value="NZ_JPMI01000175.1"/>
</dbReference>
<dbReference type="Pfam" id="PF11821">
    <property type="entry name" value="ActD"/>
    <property type="match status" value="1"/>
</dbReference>
<evidence type="ECO:0000313" key="2">
    <source>
        <dbReference type="EMBL" id="KFA90831.1"/>
    </source>
</evidence>
<proteinExistence type="predicted"/>
<dbReference type="InterPro" id="IPR021776">
    <property type="entry name" value="ActD"/>
</dbReference>
<dbReference type="PANTHER" id="PTHR40394">
    <property type="entry name" value="LIPOPROTEIN-RELATED"/>
    <property type="match status" value="1"/>
</dbReference>
<name>A0A084SQU6_9BACT</name>
<organism evidence="2 3">
    <name type="scientific">Archangium violaceum Cb vi76</name>
    <dbReference type="NCBI Taxonomy" id="1406225"/>
    <lineage>
        <taxon>Bacteria</taxon>
        <taxon>Pseudomonadati</taxon>
        <taxon>Myxococcota</taxon>
        <taxon>Myxococcia</taxon>
        <taxon>Myxococcales</taxon>
        <taxon>Cystobacterineae</taxon>
        <taxon>Archangiaceae</taxon>
        <taxon>Archangium</taxon>
    </lineage>
</organism>
<dbReference type="Proteomes" id="UP000028547">
    <property type="component" value="Unassembled WGS sequence"/>
</dbReference>